<dbReference type="Gramene" id="EOY09447">
    <property type="protein sequence ID" value="EOY09447"/>
    <property type="gene ID" value="TCM_024865"/>
</dbReference>
<dbReference type="InParanoid" id="A0A061EYE1"/>
<name>A0A061EYE1_THECC</name>
<organism evidence="2 3">
    <name type="scientific">Theobroma cacao</name>
    <name type="common">Cacao</name>
    <name type="synonym">Cocoa</name>
    <dbReference type="NCBI Taxonomy" id="3641"/>
    <lineage>
        <taxon>Eukaryota</taxon>
        <taxon>Viridiplantae</taxon>
        <taxon>Streptophyta</taxon>
        <taxon>Embryophyta</taxon>
        <taxon>Tracheophyta</taxon>
        <taxon>Spermatophyta</taxon>
        <taxon>Magnoliopsida</taxon>
        <taxon>eudicotyledons</taxon>
        <taxon>Gunneridae</taxon>
        <taxon>Pentapetalae</taxon>
        <taxon>rosids</taxon>
        <taxon>malvids</taxon>
        <taxon>Malvales</taxon>
        <taxon>Malvaceae</taxon>
        <taxon>Byttnerioideae</taxon>
        <taxon>Theobroma</taxon>
    </lineage>
</organism>
<evidence type="ECO:0000313" key="2">
    <source>
        <dbReference type="EMBL" id="EOY09447.1"/>
    </source>
</evidence>
<dbReference type="EMBL" id="CM001883">
    <property type="protein sequence ID" value="EOY09447.1"/>
    <property type="molecule type" value="Genomic_DNA"/>
</dbReference>
<dbReference type="HOGENOM" id="CLU_1848702_0_0_1"/>
<accession>A0A061EYE1</accession>
<reference evidence="2 3" key="1">
    <citation type="journal article" date="2013" name="Genome Biol.">
        <title>The genome sequence of the most widely cultivated cacao type and its use to identify candidate genes regulating pod color.</title>
        <authorList>
            <person name="Motamayor J.C."/>
            <person name="Mockaitis K."/>
            <person name="Schmutz J."/>
            <person name="Haiminen N."/>
            <person name="Iii D.L."/>
            <person name="Cornejo O."/>
            <person name="Findley S.D."/>
            <person name="Zheng P."/>
            <person name="Utro F."/>
            <person name="Royaert S."/>
            <person name="Saski C."/>
            <person name="Jenkins J."/>
            <person name="Podicheti R."/>
            <person name="Zhao M."/>
            <person name="Scheffler B.E."/>
            <person name="Stack J.C."/>
            <person name="Feltus F.A."/>
            <person name="Mustiga G.M."/>
            <person name="Amores F."/>
            <person name="Phillips W."/>
            <person name="Marelli J.P."/>
            <person name="May G.D."/>
            <person name="Shapiro H."/>
            <person name="Ma J."/>
            <person name="Bustamante C.D."/>
            <person name="Schnell R.J."/>
            <person name="Main D."/>
            <person name="Gilbert D."/>
            <person name="Parida L."/>
            <person name="Kuhn D.N."/>
        </authorList>
    </citation>
    <scope>NUCLEOTIDE SEQUENCE [LARGE SCALE GENOMIC DNA]</scope>
    <source>
        <strain evidence="3">cv. Matina 1-6</strain>
    </source>
</reference>
<dbReference type="AlphaFoldDB" id="A0A061EYE1"/>
<sequence>MSFRRFSLLLFYPIGFLVSIGILRGFHRLCSPFGMFVLVGPDFSGRCLNYKGMKPPRPYKDKTKGRLLLSGVAFTGMGYSLRVLLGTTSELASIAAAGAYEEALPFRSVSRIIWIRFITGLGAYAVLHHAYTGILGFRL</sequence>
<keyword evidence="3" id="KW-1185">Reference proteome</keyword>
<evidence type="ECO:0000256" key="1">
    <source>
        <dbReference type="SAM" id="Phobius"/>
    </source>
</evidence>
<gene>
    <name evidence="2" type="ORF">TCM_024865</name>
</gene>
<protein>
    <submittedName>
        <fullName evidence="2">Uncharacterized protein</fullName>
    </submittedName>
</protein>
<feature type="transmembrane region" description="Helical" evidence="1">
    <location>
        <begin position="113"/>
        <end position="137"/>
    </location>
</feature>
<keyword evidence="1" id="KW-0812">Transmembrane</keyword>
<feature type="transmembrane region" description="Helical" evidence="1">
    <location>
        <begin position="6"/>
        <end position="26"/>
    </location>
</feature>
<proteinExistence type="predicted"/>
<keyword evidence="1" id="KW-1133">Transmembrane helix</keyword>
<dbReference type="Proteomes" id="UP000026915">
    <property type="component" value="Chromosome 5"/>
</dbReference>
<keyword evidence="1" id="KW-0472">Membrane</keyword>
<evidence type="ECO:0000313" key="3">
    <source>
        <dbReference type="Proteomes" id="UP000026915"/>
    </source>
</evidence>